<dbReference type="EMBL" id="CP110257">
    <property type="protein sequence ID" value="UZD53580.1"/>
    <property type="molecule type" value="Genomic_DNA"/>
</dbReference>
<name>A0ABY6MMN1_9BURK</name>
<accession>A0ABY6MMN1</accession>
<dbReference type="Gene3D" id="3.60.21.10">
    <property type="match status" value="1"/>
</dbReference>
<feature type="domain" description="Capsule synthesis protein CapA" evidence="2">
    <location>
        <begin position="1"/>
        <end position="282"/>
    </location>
</feature>
<dbReference type="CDD" id="cd07381">
    <property type="entry name" value="MPP_CapA"/>
    <property type="match status" value="1"/>
</dbReference>
<proteinExistence type="inferred from homology"/>
<dbReference type="Proteomes" id="UP001163266">
    <property type="component" value="Chromosome"/>
</dbReference>
<dbReference type="InterPro" id="IPR029052">
    <property type="entry name" value="Metallo-depent_PP-like"/>
</dbReference>
<dbReference type="SMART" id="SM00854">
    <property type="entry name" value="PGA_cap"/>
    <property type="match status" value="1"/>
</dbReference>
<dbReference type="InterPro" id="IPR052169">
    <property type="entry name" value="CW_Biosynth-Accessory"/>
</dbReference>
<organism evidence="3 4">
    <name type="scientific">Caldimonas aquatica</name>
    <dbReference type="NCBI Taxonomy" id="376175"/>
    <lineage>
        <taxon>Bacteria</taxon>
        <taxon>Pseudomonadati</taxon>
        <taxon>Pseudomonadota</taxon>
        <taxon>Betaproteobacteria</taxon>
        <taxon>Burkholderiales</taxon>
        <taxon>Sphaerotilaceae</taxon>
        <taxon>Caldimonas</taxon>
    </lineage>
</organism>
<dbReference type="Pfam" id="PF09587">
    <property type="entry name" value="PGA_cap"/>
    <property type="match status" value="1"/>
</dbReference>
<keyword evidence="4" id="KW-1185">Reference proteome</keyword>
<dbReference type="PANTHER" id="PTHR33393:SF11">
    <property type="entry name" value="POLYGLUTAMINE SYNTHESIS ACCESSORY PROTEIN RV0574C-RELATED"/>
    <property type="match status" value="1"/>
</dbReference>
<dbReference type="SUPFAM" id="SSF56300">
    <property type="entry name" value="Metallo-dependent phosphatases"/>
    <property type="match status" value="1"/>
</dbReference>
<sequence>MLAGDVMTGRGIDQVMREPVPPVLYESFVRDAREYVRLAERVNGPIGAPVSDAYPWGDALEVMDALAPHLRIVNLETAITKSPSAWPGKEVHYRMSPAHTSCLKAARIDACCLANNHILDWGTPGLADTLQALDDAGLRHAGAGRDGQAARAPAALPLPGAGRRLLMFAWAAPDCGVPTAWAATDRRAGIAWLPGLDEAAASEVASVVRRHRGPGDLVLVSLHWGANWVQEVPSRHRRFARRLIELDVADVVHGHSSHHPLPFEVHAGKLILYGCGDLINDYEGIGLHGDLRSDVGCWYAASLDARSGSLRALEIVPMQVRQFRLRHPSPAAFQWLTDLLVPRCRAMGTRLEAATQGRPRLVWSAGA</sequence>
<gene>
    <name evidence="3" type="ORF">OMP39_07620</name>
</gene>
<evidence type="ECO:0000259" key="2">
    <source>
        <dbReference type="SMART" id="SM00854"/>
    </source>
</evidence>
<evidence type="ECO:0000313" key="4">
    <source>
        <dbReference type="Proteomes" id="UP001163266"/>
    </source>
</evidence>
<evidence type="ECO:0000313" key="3">
    <source>
        <dbReference type="EMBL" id="UZD53580.1"/>
    </source>
</evidence>
<comment type="similarity">
    <text evidence="1">Belongs to the CapA family.</text>
</comment>
<dbReference type="RefSeq" id="WP_264891163.1">
    <property type="nucleotide sequence ID" value="NZ_CP110257.1"/>
</dbReference>
<evidence type="ECO:0000256" key="1">
    <source>
        <dbReference type="ARBA" id="ARBA00005662"/>
    </source>
</evidence>
<protein>
    <submittedName>
        <fullName evidence="3">CapA family protein</fullName>
    </submittedName>
</protein>
<dbReference type="PANTHER" id="PTHR33393">
    <property type="entry name" value="POLYGLUTAMINE SYNTHESIS ACCESSORY PROTEIN RV0574C-RELATED"/>
    <property type="match status" value="1"/>
</dbReference>
<reference evidence="3" key="1">
    <citation type="submission" date="2022-10" db="EMBL/GenBank/DDBJ databases">
        <title>Complete genome sequence of Schlegelella aquatica LMG 23380.</title>
        <authorList>
            <person name="Musilova J."/>
            <person name="Kourilova X."/>
            <person name="Bezdicek M."/>
            <person name="Hermankova K."/>
            <person name="Obruca S."/>
            <person name="Sedlar K."/>
        </authorList>
    </citation>
    <scope>NUCLEOTIDE SEQUENCE</scope>
    <source>
        <strain evidence="3">LMG 23380</strain>
    </source>
</reference>
<dbReference type="InterPro" id="IPR019079">
    <property type="entry name" value="Capsule_synth_CapA"/>
</dbReference>